<organism evidence="1 2">
    <name type="scientific">Rosa chinensis</name>
    <name type="common">China rose</name>
    <dbReference type="NCBI Taxonomy" id="74649"/>
    <lineage>
        <taxon>Eukaryota</taxon>
        <taxon>Viridiplantae</taxon>
        <taxon>Streptophyta</taxon>
        <taxon>Embryophyta</taxon>
        <taxon>Tracheophyta</taxon>
        <taxon>Spermatophyta</taxon>
        <taxon>Magnoliopsida</taxon>
        <taxon>eudicotyledons</taxon>
        <taxon>Gunneridae</taxon>
        <taxon>Pentapetalae</taxon>
        <taxon>rosids</taxon>
        <taxon>fabids</taxon>
        <taxon>Rosales</taxon>
        <taxon>Rosaceae</taxon>
        <taxon>Rosoideae</taxon>
        <taxon>Rosoideae incertae sedis</taxon>
        <taxon>Rosa</taxon>
    </lineage>
</organism>
<dbReference type="Proteomes" id="UP000238479">
    <property type="component" value="Chromosome 1"/>
</dbReference>
<proteinExistence type="predicted"/>
<dbReference type="Gramene" id="PRQ56301">
    <property type="protein sequence ID" value="PRQ56301"/>
    <property type="gene ID" value="RchiOBHm_Chr1g0334271"/>
</dbReference>
<keyword evidence="2" id="KW-1185">Reference proteome</keyword>
<name>A0A2P6SC87_ROSCH</name>
<evidence type="ECO:0000313" key="2">
    <source>
        <dbReference type="Proteomes" id="UP000238479"/>
    </source>
</evidence>
<evidence type="ECO:0000313" key="1">
    <source>
        <dbReference type="EMBL" id="PRQ56301.1"/>
    </source>
</evidence>
<gene>
    <name evidence="1" type="ORF">RchiOBHm_Chr1g0334271</name>
</gene>
<dbReference type="EMBL" id="PDCK01000039">
    <property type="protein sequence ID" value="PRQ56301.1"/>
    <property type="molecule type" value="Genomic_DNA"/>
</dbReference>
<dbReference type="AlphaFoldDB" id="A0A2P6SC87"/>
<protein>
    <submittedName>
        <fullName evidence="1">Uncharacterized protein</fullName>
    </submittedName>
</protein>
<accession>A0A2P6SC87</accession>
<sequence>MLTAASRPALPKQLQCQGFDSHTTLTKLRAYSKPPLPCYWISKPKLPMKSSTPSGESIFKHIKKWQIVLKLS</sequence>
<reference evidence="1 2" key="1">
    <citation type="journal article" date="2018" name="Nat. Genet.">
        <title>The Rosa genome provides new insights in the design of modern roses.</title>
        <authorList>
            <person name="Bendahmane M."/>
        </authorList>
    </citation>
    <scope>NUCLEOTIDE SEQUENCE [LARGE SCALE GENOMIC DNA]</scope>
    <source>
        <strain evidence="2">cv. Old Blush</strain>
    </source>
</reference>
<comment type="caution">
    <text evidence="1">The sequence shown here is derived from an EMBL/GenBank/DDBJ whole genome shotgun (WGS) entry which is preliminary data.</text>
</comment>